<name>A0A9P6T5H0_9BASI</name>
<gene>
    <name evidence="2" type="ORF">CROQUDRAFT_137112</name>
</gene>
<protein>
    <submittedName>
        <fullName evidence="2">Uncharacterized protein</fullName>
    </submittedName>
</protein>
<dbReference type="AlphaFoldDB" id="A0A9P6T5H0"/>
<evidence type="ECO:0000256" key="1">
    <source>
        <dbReference type="SAM" id="MobiDB-lite"/>
    </source>
</evidence>
<sequence>MGNAPRPIIHDLGESNVTPSQGKSGYRGTDSELQTDAGWMEGLELHNTNITSTRGSIEIRGTSMDAWQASMESMGMQSICILPQDRGTSVRDNGNQFSYENQQPILTQQQTWSQQETFVDKQQLQEKEQRSVLSEERGEQRYSGQDVGTSSTKSN</sequence>
<evidence type="ECO:0000313" key="3">
    <source>
        <dbReference type="Proteomes" id="UP000886653"/>
    </source>
</evidence>
<reference evidence="2" key="1">
    <citation type="submission" date="2013-11" db="EMBL/GenBank/DDBJ databases">
        <title>Genome sequence of the fusiform rust pathogen reveals effectors for host alternation and coevolution with pine.</title>
        <authorList>
            <consortium name="DOE Joint Genome Institute"/>
            <person name="Smith K."/>
            <person name="Pendleton A."/>
            <person name="Kubisiak T."/>
            <person name="Anderson C."/>
            <person name="Salamov A."/>
            <person name="Aerts A."/>
            <person name="Riley R."/>
            <person name="Clum A."/>
            <person name="Lindquist E."/>
            <person name="Ence D."/>
            <person name="Campbell M."/>
            <person name="Kronenberg Z."/>
            <person name="Feau N."/>
            <person name="Dhillon B."/>
            <person name="Hamelin R."/>
            <person name="Burleigh J."/>
            <person name="Smith J."/>
            <person name="Yandell M."/>
            <person name="Nelson C."/>
            <person name="Grigoriev I."/>
            <person name="Davis J."/>
        </authorList>
    </citation>
    <scope>NUCLEOTIDE SEQUENCE</scope>
    <source>
        <strain evidence="2">G11</strain>
    </source>
</reference>
<organism evidence="2 3">
    <name type="scientific">Cronartium quercuum f. sp. fusiforme G11</name>
    <dbReference type="NCBI Taxonomy" id="708437"/>
    <lineage>
        <taxon>Eukaryota</taxon>
        <taxon>Fungi</taxon>
        <taxon>Dikarya</taxon>
        <taxon>Basidiomycota</taxon>
        <taxon>Pucciniomycotina</taxon>
        <taxon>Pucciniomycetes</taxon>
        <taxon>Pucciniales</taxon>
        <taxon>Coleosporiaceae</taxon>
        <taxon>Cronartium</taxon>
    </lineage>
</organism>
<accession>A0A9P6T5H0</accession>
<feature type="region of interest" description="Disordered" evidence="1">
    <location>
        <begin position="1"/>
        <end position="30"/>
    </location>
</feature>
<feature type="compositionally biased region" description="Basic and acidic residues" evidence="1">
    <location>
        <begin position="123"/>
        <end position="140"/>
    </location>
</feature>
<feature type="region of interest" description="Disordered" evidence="1">
    <location>
        <begin position="109"/>
        <end position="155"/>
    </location>
</feature>
<comment type="caution">
    <text evidence="2">The sequence shown here is derived from an EMBL/GenBank/DDBJ whole genome shotgun (WGS) entry which is preliminary data.</text>
</comment>
<feature type="compositionally biased region" description="Polar residues" evidence="1">
    <location>
        <begin position="109"/>
        <end position="122"/>
    </location>
</feature>
<evidence type="ECO:0000313" key="2">
    <source>
        <dbReference type="EMBL" id="KAG0139525.1"/>
    </source>
</evidence>
<dbReference type="Proteomes" id="UP000886653">
    <property type="component" value="Unassembled WGS sequence"/>
</dbReference>
<feature type="compositionally biased region" description="Polar residues" evidence="1">
    <location>
        <begin position="142"/>
        <end position="155"/>
    </location>
</feature>
<proteinExistence type="predicted"/>
<keyword evidence="3" id="KW-1185">Reference proteome</keyword>
<dbReference type="EMBL" id="MU167570">
    <property type="protein sequence ID" value="KAG0139525.1"/>
    <property type="molecule type" value="Genomic_DNA"/>
</dbReference>